<name>A0A4C1X7X7_EUMVA</name>
<protein>
    <submittedName>
        <fullName evidence="1">Uncharacterized protein</fullName>
    </submittedName>
</protein>
<gene>
    <name evidence="1" type="ORF">EVAR_36916_1</name>
</gene>
<evidence type="ECO:0000313" key="2">
    <source>
        <dbReference type="Proteomes" id="UP000299102"/>
    </source>
</evidence>
<dbReference type="Proteomes" id="UP000299102">
    <property type="component" value="Unassembled WGS sequence"/>
</dbReference>
<reference evidence="1 2" key="1">
    <citation type="journal article" date="2019" name="Commun. Biol.">
        <title>The bagworm genome reveals a unique fibroin gene that provides high tensile strength.</title>
        <authorList>
            <person name="Kono N."/>
            <person name="Nakamura H."/>
            <person name="Ohtoshi R."/>
            <person name="Tomita M."/>
            <person name="Numata K."/>
            <person name="Arakawa K."/>
        </authorList>
    </citation>
    <scope>NUCLEOTIDE SEQUENCE [LARGE SCALE GENOMIC DNA]</scope>
</reference>
<comment type="caution">
    <text evidence="1">The sequence shown here is derived from an EMBL/GenBank/DDBJ whole genome shotgun (WGS) entry which is preliminary data.</text>
</comment>
<keyword evidence="2" id="KW-1185">Reference proteome</keyword>
<organism evidence="1 2">
    <name type="scientific">Eumeta variegata</name>
    <name type="common">Bagworm moth</name>
    <name type="synonym">Eumeta japonica</name>
    <dbReference type="NCBI Taxonomy" id="151549"/>
    <lineage>
        <taxon>Eukaryota</taxon>
        <taxon>Metazoa</taxon>
        <taxon>Ecdysozoa</taxon>
        <taxon>Arthropoda</taxon>
        <taxon>Hexapoda</taxon>
        <taxon>Insecta</taxon>
        <taxon>Pterygota</taxon>
        <taxon>Neoptera</taxon>
        <taxon>Endopterygota</taxon>
        <taxon>Lepidoptera</taxon>
        <taxon>Glossata</taxon>
        <taxon>Ditrysia</taxon>
        <taxon>Tineoidea</taxon>
        <taxon>Psychidae</taxon>
        <taxon>Oiketicinae</taxon>
        <taxon>Eumeta</taxon>
    </lineage>
</organism>
<evidence type="ECO:0000313" key="1">
    <source>
        <dbReference type="EMBL" id="GBP58444.1"/>
    </source>
</evidence>
<accession>A0A4C1X7X7</accession>
<proteinExistence type="predicted"/>
<sequence>MLTRITINNEEKRFIVLQLVVEASADLRRSGVTAATRFQYEYKRFPKQRSTGGTDLSPCSQKLPQSYNKIKALLALGRTVGPTRLGPTPRQQIASRQLARSRIMCVGSPLIFQSGYF</sequence>
<dbReference type="EMBL" id="BGZK01000735">
    <property type="protein sequence ID" value="GBP58444.1"/>
    <property type="molecule type" value="Genomic_DNA"/>
</dbReference>
<dbReference type="AlphaFoldDB" id="A0A4C1X7X7"/>